<dbReference type="eggNOG" id="KOG3613">
    <property type="taxonomic scope" value="Eukaryota"/>
</dbReference>
<evidence type="ECO:0000256" key="2">
    <source>
        <dbReference type="ARBA" id="ARBA00022448"/>
    </source>
</evidence>
<evidence type="ECO:0000259" key="8">
    <source>
        <dbReference type="Pfam" id="PF24597"/>
    </source>
</evidence>
<keyword evidence="3" id="KW-0653">Protein transport</keyword>
<keyword evidence="2" id="KW-0813">Transport</keyword>
<evidence type="ECO:0000256" key="3">
    <source>
        <dbReference type="ARBA" id="ARBA00022927"/>
    </source>
</evidence>
<dbReference type="GO" id="GO:0000301">
    <property type="term" value="P:retrograde transport, vesicle recycling within Golgi"/>
    <property type="evidence" value="ECO:0007669"/>
    <property type="project" value="EnsemblFungi"/>
</dbReference>
<dbReference type="GO" id="GO:0007029">
    <property type="term" value="P:endoplasmic reticulum organization"/>
    <property type="evidence" value="ECO:0007669"/>
    <property type="project" value="EnsemblFungi"/>
</dbReference>
<dbReference type="Pfam" id="PF24598">
    <property type="entry name" value="DOP1_C"/>
    <property type="match status" value="1"/>
</dbReference>
<evidence type="ECO:0000259" key="7">
    <source>
        <dbReference type="Pfam" id="PF04118"/>
    </source>
</evidence>
<evidence type="ECO:0000313" key="11">
    <source>
        <dbReference type="Proteomes" id="UP000006790"/>
    </source>
</evidence>
<organism evidence="10 11">
    <name type="scientific">Eremothecium cymbalariae (strain CBS 270.75 / DBVPG 7215 / KCTC 17166 / NRRL Y-17582)</name>
    <name type="common">Yeast</name>
    <dbReference type="NCBI Taxonomy" id="931890"/>
    <lineage>
        <taxon>Eukaryota</taxon>
        <taxon>Fungi</taxon>
        <taxon>Dikarya</taxon>
        <taxon>Ascomycota</taxon>
        <taxon>Saccharomycotina</taxon>
        <taxon>Saccharomycetes</taxon>
        <taxon>Saccharomycetales</taxon>
        <taxon>Saccharomycetaceae</taxon>
        <taxon>Eremothecium</taxon>
    </lineage>
</organism>
<dbReference type="GO" id="GO:0000139">
    <property type="term" value="C:Golgi membrane"/>
    <property type="evidence" value="ECO:0007669"/>
    <property type="project" value="UniProtKB-SubCell"/>
</dbReference>
<keyword evidence="11" id="KW-1185">Reference proteome</keyword>
<dbReference type="RefSeq" id="XP_003646128.1">
    <property type="nucleotide sequence ID" value="XM_003646080.1"/>
</dbReference>
<comment type="subcellular location">
    <subcellularLocation>
        <location evidence="1">Golgi apparatus membrane</location>
        <topology evidence="1">Peripheral membrane protein</topology>
    </subcellularLocation>
</comment>
<protein>
    <submittedName>
        <fullName evidence="10">Uncharacterized protein</fullName>
    </submittedName>
</protein>
<reference evidence="11" key="1">
    <citation type="journal article" date="2012" name="G3 (Bethesda)">
        <title>Pichia sorbitophila, an interspecies yeast hybrid reveals early steps of genome resolution following polyploidization.</title>
        <authorList>
            <person name="Leh Louis V."/>
            <person name="Despons L."/>
            <person name="Friedrich A."/>
            <person name="Martin T."/>
            <person name="Durrens P."/>
            <person name="Casaregola S."/>
            <person name="Neuveglise C."/>
            <person name="Fairhead C."/>
            <person name="Marck C."/>
            <person name="Cruz J.A."/>
            <person name="Straub M.L."/>
            <person name="Kugler V."/>
            <person name="Sacerdot C."/>
            <person name="Uzunov Z."/>
            <person name="Thierry A."/>
            <person name="Weiss S."/>
            <person name="Bleykasten C."/>
            <person name="De Montigny J."/>
            <person name="Jacques N."/>
            <person name="Jung P."/>
            <person name="Lemaire M."/>
            <person name="Mallet S."/>
            <person name="Morel G."/>
            <person name="Richard G.F."/>
            <person name="Sarkar A."/>
            <person name="Savel G."/>
            <person name="Schacherer J."/>
            <person name="Seret M.L."/>
            <person name="Talla E."/>
            <person name="Samson G."/>
            <person name="Jubin C."/>
            <person name="Poulain J."/>
            <person name="Vacherie B."/>
            <person name="Barbe V."/>
            <person name="Pelletier E."/>
            <person name="Sherman D.J."/>
            <person name="Westhof E."/>
            <person name="Weissenbach J."/>
            <person name="Baret P.V."/>
            <person name="Wincker P."/>
            <person name="Gaillardin C."/>
            <person name="Dujon B."/>
            <person name="Souciet J.L."/>
        </authorList>
    </citation>
    <scope>NUCLEOTIDE SEQUENCE [LARGE SCALE GENOMIC DNA]</scope>
    <source>
        <strain evidence="11">CBS 270.75 / DBVPG 7215 / KCTC 17166 / NRRL Y-17582</strain>
    </source>
</reference>
<dbReference type="InterPro" id="IPR056458">
    <property type="entry name" value="TPR_DOP1_M"/>
</dbReference>
<dbReference type="PANTHER" id="PTHR14042:SF24">
    <property type="entry name" value="PROTEIN DOPEY-1 HOMOLOG"/>
    <property type="match status" value="1"/>
</dbReference>
<evidence type="ECO:0000256" key="1">
    <source>
        <dbReference type="ARBA" id="ARBA00004395"/>
    </source>
</evidence>
<dbReference type="GO" id="GO:0006895">
    <property type="term" value="P:Golgi to endosome transport"/>
    <property type="evidence" value="ECO:0007669"/>
    <property type="project" value="EnsemblFungi"/>
</dbReference>
<dbReference type="Pfam" id="PF04118">
    <property type="entry name" value="Dopey_N"/>
    <property type="match status" value="1"/>
</dbReference>
<dbReference type="GO" id="GO:0042147">
    <property type="term" value="P:retrograde transport, endosome to Golgi"/>
    <property type="evidence" value="ECO:0007669"/>
    <property type="project" value="EnsemblFungi"/>
</dbReference>
<comment type="similarity">
    <text evidence="6">Belongs to the DOP1 family.</text>
</comment>
<dbReference type="InterPro" id="IPR056457">
    <property type="entry name" value="DOP1_C"/>
</dbReference>
<dbReference type="Pfam" id="PF24597">
    <property type="entry name" value="TPR_DOP1_M"/>
    <property type="match status" value="1"/>
</dbReference>
<dbReference type="GO" id="GO:0005802">
    <property type="term" value="C:trans-Golgi network"/>
    <property type="evidence" value="ECO:0007669"/>
    <property type="project" value="EnsemblFungi"/>
</dbReference>
<dbReference type="GO" id="GO:0005829">
    <property type="term" value="C:cytosol"/>
    <property type="evidence" value="ECO:0007669"/>
    <property type="project" value="GOC"/>
</dbReference>
<evidence type="ECO:0000256" key="5">
    <source>
        <dbReference type="ARBA" id="ARBA00023136"/>
    </source>
</evidence>
<dbReference type="GO" id="GO:0000902">
    <property type="term" value="P:cell morphogenesis"/>
    <property type="evidence" value="ECO:0007669"/>
    <property type="project" value="EnsemblFungi"/>
</dbReference>
<keyword evidence="4" id="KW-0333">Golgi apparatus</keyword>
<dbReference type="InParanoid" id="G8JTF8"/>
<name>G8JTF8_ERECY</name>
<dbReference type="STRING" id="931890.G8JTF8"/>
<dbReference type="OMA" id="SHFNDYW"/>
<dbReference type="PANTHER" id="PTHR14042">
    <property type="entry name" value="DOPEY-RELATED"/>
    <property type="match status" value="1"/>
</dbReference>
<evidence type="ECO:0000256" key="4">
    <source>
        <dbReference type="ARBA" id="ARBA00023034"/>
    </source>
</evidence>
<feature type="domain" description="DOP1 N-terminal" evidence="7">
    <location>
        <begin position="18"/>
        <end position="349"/>
    </location>
</feature>
<dbReference type="GO" id="GO:0015031">
    <property type="term" value="P:protein transport"/>
    <property type="evidence" value="ECO:0007669"/>
    <property type="project" value="UniProtKB-KW"/>
</dbReference>
<dbReference type="Proteomes" id="UP000006790">
    <property type="component" value="Chromosome 4"/>
</dbReference>
<dbReference type="GeneID" id="11469464"/>
<evidence type="ECO:0000259" key="9">
    <source>
        <dbReference type="Pfam" id="PF24598"/>
    </source>
</evidence>
<sequence>MSLPLKPLTIDSNSKKLDSKRQKFHQNVQKALQHFDAVTEWADYIASLGKLWKALQSWSPQFPNVKYYVPFPYQVSRRLASSLSPNLPSGVHLKTLDVYTFIFQKIGLETLGKECNIWIAGLLPLMSYASISVKSPLVELYEKYLIQLPPSILRLLIKPLIASLFPGVDEESSEFQPIIMNLLDSLRTNLGDDSLFWQSCFMVMIMHKNRRLGGLVWLTKRLPSLNAVPHLVLKKQESSRRIDDPTAIDKKQVRDDALSLLLPECKSIVSPEPGLLVRCLITCLEEDNELLIQRGILDLLLQRIHLHSPVLQTLVTPSDRQLLVITCCKTMLRKDMSLNRRIWNWLLGLASRPQHAEMSSNNDYFPNYGLISLMNGLSDMLMKEREIPNTFRVCHALMDRWEIGSRIVPTLFTNLMKAAEKYKHNKQIIKSCSVFFDSIETNVIWGNCYQAMLLHDDYELLEFILNTFNVSNDEEIIVKHCPLMLLALLNLSFNDSSSEVSRKYWLCRTLINIIPDRAYLPIAQADLAEACESDVNETLNKITSYYELVTSPLQQTTNDISPPFSGANLALLTTRRVNSLLIKGLKSGQMINEISILFVLLVEKIPEQPKEDDHDDHDDISVSKFNESYNWSNGGLLQSIFDLKDRMSDSANGDCIFGIVEIYSNYLASRLNLFDSLKLLKIIIASLWKYLLHPNTQMEAIRCLDSLNRAIDTKSIEGALTNAFIQEKDISLKLTALDALWNHLENDIDMIRYPLQLVFDELWDEQRLSYLYASKWVVSVVSANAGNRLFQVVTDNLLSFQFFARDSLKELDDLDLFTYHVQTVTNILRTQESVVLKAFGTELTSVQSFENWGDEDISTYKGLTVAVLLKFLNLESNVHGRSIRSVLILLDTLLDGTEQNFKSIVTRLLNLSTKYMKQSGTESEIIIVSLLNIVSRILSLSHKNGIKLDIFDDQNSHTNYIDFLVSSITFIESPLVISSYVQLLSQSIVYFQNSIFNVILPLSNSITQCIERLFYEPADKGANFRAFSLLIDGLEELLEISHGYLVTGENSGYLPSSGTKNDFLQSMVSNVFSNDTTNNKNKFQGHREVILQSFKRAVDCSFGVWVWAQQHSNPKGTITNMKDIGGQDFSESLHQLSYRYKFKTKKLIEKLFNLEPLEVLEILISNRRDYLTITLIHVLDGNRPVLTVPHLMQSLLNTCNKGSTLLFSTVNTTTKRANEPSMAVSKLDASEILGFITEYVHSLENAAMEEFYNDFLMFIKEISQNPFYYESVNFQVLILISIVSEKIAHCQFGQQKRVRKDLSDISVKYMNTVLSDDVISRKCVKDEIFDGLLYIVQRLHHIVNEQIHGDKFNSCVSVMVSFAIIPMIKNNLWEAGEVNSFLELTLAVAKLGAKVRNWKTLISEIFNDNVKLTQFVEAAPIWNEIIFEWSQYQELQDKLMNDLILTIAQKGNVITPTINPFQGWSDSEVTLKFKHMAKIAYLLTISPKDTYLLYFKPLMDQIEDYLFSADAPLKVSCYILLRAIFVHFDQSHLADHWLVITHGLQTGLQAFYESLQIQEPVDSNLILQLCKSLDLLLVLNFEEFSATNEWIFIIGTINCIYKTDPYMALIDEISECKDYMTSSVTDVELATRTNERIPLLTDIRTIGSHLELRTFFHNLSYTHYETMYGMKPINFKVLYEDLKKDVLAVMQVQ</sequence>
<dbReference type="GO" id="GO:0005768">
    <property type="term" value="C:endosome"/>
    <property type="evidence" value="ECO:0007669"/>
    <property type="project" value="EnsemblFungi"/>
</dbReference>
<dbReference type="HOGENOM" id="CLU_001197_1_0_1"/>
<evidence type="ECO:0000256" key="6">
    <source>
        <dbReference type="ARBA" id="ARBA00046326"/>
    </source>
</evidence>
<feature type="domain" description="DOP1-like C-terminal" evidence="9">
    <location>
        <begin position="1235"/>
        <end position="1669"/>
    </location>
</feature>
<dbReference type="KEGG" id="erc:Ecym_4246"/>
<dbReference type="InterPro" id="IPR040314">
    <property type="entry name" value="DOP1"/>
</dbReference>
<evidence type="ECO:0000313" key="10">
    <source>
        <dbReference type="EMBL" id="AET39311.1"/>
    </source>
</evidence>
<dbReference type="OrthoDB" id="297643at2759"/>
<accession>G8JTF8</accession>
<gene>
    <name evidence="10" type="ordered locus">Ecym_4246</name>
</gene>
<feature type="domain" description="DOP1-like middle TPR" evidence="8">
    <location>
        <begin position="364"/>
        <end position="546"/>
    </location>
</feature>
<dbReference type="GO" id="GO:0042802">
    <property type="term" value="F:identical protein binding"/>
    <property type="evidence" value="ECO:0007669"/>
    <property type="project" value="EnsemblFungi"/>
</dbReference>
<dbReference type="InterPro" id="IPR007249">
    <property type="entry name" value="DOP1_N"/>
</dbReference>
<keyword evidence="5" id="KW-0472">Membrane</keyword>
<proteinExistence type="inferred from homology"/>
<dbReference type="FunCoup" id="G8JTF8">
    <property type="interactions" value="120"/>
</dbReference>
<dbReference type="EMBL" id="CP002500">
    <property type="protein sequence ID" value="AET39311.1"/>
    <property type="molecule type" value="Genomic_DNA"/>
</dbReference>